<gene>
    <name evidence="1" type="primary">Acey_s0031.g2253</name>
    <name evidence="1" type="ORF">Y032_0031g2253</name>
</gene>
<organism evidence="1 2">
    <name type="scientific">Ancylostoma ceylanicum</name>
    <dbReference type="NCBI Taxonomy" id="53326"/>
    <lineage>
        <taxon>Eukaryota</taxon>
        <taxon>Metazoa</taxon>
        <taxon>Ecdysozoa</taxon>
        <taxon>Nematoda</taxon>
        <taxon>Chromadorea</taxon>
        <taxon>Rhabditida</taxon>
        <taxon>Rhabditina</taxon>
        <taxon>Rhabditomorpha</taxon>
        <taxon>Strongyloidea</taxon>
        <taxon>Ancylostomatidae</taxon>
        <taxon>Ancylostomatinae</taxon>
        <taxon>Ancylostoma</taxon>
    </lineage>
</organism>
<name>A0A016UQH0_9BILA</name>
<evidence type="ECO:0000313" key="1">
    <source>
        <dbReference type="EMBL" id="EYC17057.1"/>
    </source>
</evidence>
<protein>
    <submittedName>
        <fullName evidence="1">Uncharacterized protein</fullName>
    </submittedName>
</protein>
<dbReference type="Proteomes" id="UP000024635">
    <property type="component" value="Unassembled WGS sequence"/>
</dbReference>
<dbReference type="AlphaFoldDB" id="A0A016UQH0"/>
<proteinExistence type="predicted"/>
<dbReference type="EMBL" id="JARK01001367">
    <property type="protein sequence ID" value="EYC17057.1"/>
    <property type="molecule type" value="Genomic_DNA"/>
</dbReference>
<reference evidence="2" key="1">
    <citation type="journal article" date="2015" name="Nat. Genet.">
        <title>The genome and transcriptome of the zoonotic hookworm Ancylostoma ceylanicum identify infection-specific gene families.</title>
        <authorList>
            <person name="Schwarz E.M."/>
            <person name="Hu Y."/>
            <person name="Antoshechkin I."/>
            <person name="Miller M.M."/>
            <person name="Sternberg P.W."/>
            <person name="Aroian R.V."/>
        </authorList>
    </citation>
    <scope>NUCLEOTIDE SEQUENCE</scope>
    <source>
        <strain evidence="2">HY135</strain>
    </source>
</reference>
<sequence>MLFSYFHPFENGVSSLLCPLMCLAGIVMTRRSRICCYLQHSKPGGPLPLTKTQFHIWEEKRAFTGISILSSLPLYCISCLFSSTGHGQSWRTVLDSLNRVLEFKYQPRHGLHLQTMNASSSRNQKFEYRTTENQAKGCVSCGEEGRNQVAPIGAVGPSVTPICLNTNGINPIYGLIVLIAVRVKQMGVFVPIRVAWLRLFFPHDDTHHKQSIDNMVRERHI</sequence>
<keyword evidence="2" id="KW-1185">Reference proteome</keyword>
<evidence type="ECO:0000313" key="2">
    <source>
        <dbReference type="Proteomes" id="UP000024635"/>
    </source>
</evidence>
<comment type="caution">
    <text evidence="1">The sequence shown here is derived from an EMBL/GenBank/DDBJ whole genome shotgun (WGS) entry which is preliminary data.</text>
</comment>
<accession>A0A016UQH0</accession>